<comment type="similarity">
    <text evidence="1">Belongs to the glycosyl hydrolase 25 family.</text>
</comment>
<evidence type="ECO:0000313" key="4">
    <source>
        <dbReference type="EMBL" id="BBM36160.1"/>
    </source>
</evidence>
<gene>
    <name evidence="4" type="ORF">JCM16774_1092</name>
</gene>
<reference evidence="4 5" key="1">
    <citation type="submission" date="2019-07" db="EMBL/GenBank/DDBJ databases">
        <title>Complete Genome Sequence of Leptotrichia goodfellowii Strain JCM 16774.</title>
        <authorList>
            <person name="Watanabe S."/>
            <person name="Cui L."/>
        </authorList>
    </citation>
    <scope>NUCLEOTIDE SEQUENCE [LARGE SCALE GENOMIC DNA]</scope>
    <source>
        <strain evidence="4 5">JCM16774</strain>
    </source>
</reference>
<dbReference type="KEGG" id="lgo:JCM16774_1092"/>
<dbReference type="PANTHER" id="PTHR34135">
    <property type="entry name" value="LYSOZYME"/>
    <property type="match status" value="1"/>
</dbReference>
<dbReference type="GO" id="GO:0016998">
    <property type="term" value="P:cell wall macromolecule catabolic process"/>
    <property type="evidence" value="ECO:0007669"/>
    <property type="project" value="InterPro"/>
</dbReference>
<name>A0A510JA09_9FUSO</name>
<dbReference type="OrthoDB" id="9802228at2"/>
<accession>A0A510JA09</accession>
<dbReference type="Gene3D" id="3.20.20.80">
    <property type="entry name" value="Glycosidases"/>
    <property type="match status" value="1"/>
</dbReference>
<evidence type="ECO:0000256" key="2">
    <source>
        <dbReference type="ARBA" id="ARBA00022801"/>
    </source>
</evidence>
<dbReference type="InterPro" id="IPR002053">
    <property type="entry name" value="Glyco_hydro_25"/>
</dbReference>
<dbReference type="PANTHER" id="PTHR34135:SF2">
    <property type="entry name" value="LYSOZYME"/>
    <property type="match status" value="1"/>
</dbReference>
<dbReference type="PROSITE" id="PS51904">
    <property type="entry name" value="GLYCOSYL_HYDROL_F25_2"/>
    <property type="match status" value="1"/>
</dbReference>
<dbReference type="Pfam" id="PF01183">
    <property type="entry name" value="Glyco_hydro_25"/>
    <property type="match status" value="1"/>
</dbReference>
<proteinExistence type="inferred from homology"/>
<dbReference type="SMART" id="SM00641">
    <property type="entry name" value="Glyco_25"/>
    <property type="match status" value="1"/>
</dbReference>
<evidence type="ECO:0000313" key="5">
    <source>
        <dbReference type="Proteomes" id="UP000321606"/>
    </source>
</evidence>
<dbReference type="GO" id="GO:0009253">
    <property type="term" value="P:peptidoglycan catabolic process"/>
    <property type="evidence" value="ECO:0007669"/>
    <property type="project" value="InterPro"/>
</dbReference>
<protein>
    <submittedName>
        <fullName evidence="4">Glycoside hydrolase</fullName>
    </submittedName>
</protein>
<dbReference type="AlphaFoldDB" id="A0A510JA09"/>
<dbReference type="CDD" id="cd06413">
    <property type="entry name" value="GH25_muramidase_1"/>
    <property type="match status" value="1"/>
</dbReference>
<dbReference type="InterPro" id="IPR018077">
    <property type="entry name" value="Glyco_hydro_fam25_subgr"/>
</dbReference>
<dbReference type="Proteomes" id="UP000321606">
    <property type="component" value="Chromosome"/>
</dbReference>
<organism evidence="4 5">
    <name type="scientific">Pseudoleptotrichia goodfellowii</name>
    <dbReference type="NCBI Taxonomy" id="157692"/>
    <lineage>
        <taxon>Bacteria</taxon>
        <taxon>Fusobacteriati</taxon>
        <taxon>Fusobacteriota</taxon>
        <taxon>Fusobacteriia</taxon>
        <taxon>Fusobacteriales</taxon>
        <taxon>Leptotrichiaceae</taxon>
        <taxon>Pseudoleptotrichia</taxon>
    </lineage>
</organism>
<dbReference type="InterPro" id="IPR017853">
    <property type="entry name" value="GH"/>
</dbReference>
<keyword evidence="3" id="KW-0326">Glycosidase</keyword>
<dbReference type="STRING" id="714315.GCA_000516535_01084"/>
<dbReference type="RefSeq" id="WP_026737544.1">
    <property type="nucleotide sequence ID" value="NZ_AP019822.1"/>
</dbReference>
<dbReference type="EMBL" id="AP019822">
    <property type="protein sequence ID" value="BBM36160.1"/>
    <property type="molecule type" value="Genomic_DNA"/>
</dbReference>
<evidence type="ECO:0000256" key="3">
    <source>
        <dbReference type="ARBA" id="ARBA00023295"/>
    </source>
</evidence>
<evidence type="ECO:0000256" key="1">
    <source>
        <dbReference type="ARBA" id="ARBA00010646"/>
    </source>
</evidence>
<dbReference type="GO" id="GO:0016052">
    <property type="term" value="P:carbohydrate catabolic process"/>
    <property type="evidence" value="ECO:0007669"/>
    <property type="project" value="TreeGrafter"/>
</dbReference>
<dbReference type="SUPFAM" id="SSF51445">
    <property type="entry name" value="(Trans)glycosidases"/>
    <property type="match status" value="1"/>
</dbReference>
<sequence length="235" mass="27955">MKKIFKFLFFLVVLGCAAIYLEFSGYFYHNDIFAKLYKIQGIDISHHQEKINWKKVSKKYKFVIMKATEGKDFLDTDFSYNWNNARLNGFTVGAYHFFSMLSSGNAQADYYISKVPDYDKALPPIIDLEIPTKYPKKRVLLELRNLIEKLEEHYKKRVIIYVTYYTYKAYIQGEFPENKLWIRDIKFVPQLAEDDRWVMWQFSNRGRVEGIPGFTDKNVLRGNSVEQLIEESRIK</sequence>
<keyword evidence="2 4" id="KW-0378">Hydrolase</keyword>
<dbReference type="GO" id="GO:0003796">
    <property type="term" value="F:lysozyme activity"/>
    <property type="evidence" value="ECO:0007669"/>
    <property type="project" value="InterPro"/>
</dbReference>